<dbReference type="GO" id="GO:0043874">
    <property type="term" value="F:acireductone synthase activity"/>
    <property type="evidence" value="ECO:0007669"/>
    <property type="project" value="UniProtKB-EC"/>
</dbReference>
<comment type="pathway">
    <text evidence="4">Amino-acid biosynthesis; L-methionine biosynthesis via salvage pathway; L-methionine from S-methyl-5-thio-alpha-D-ribose 1-phosphate: step 4/6.</text>
</comment>
<dbReference type="GO" id="GO:0043715">
    <property type="term" value="F:2,3-diketo-5-methylthiopentyl-1-phosphate enolase activity"/>
    <property type="evidence" value="ECO:0007669"/>
    <property type="project" value="UniProtKB-UniRule"/>
</dbReference>
<accession>A0A975G0R7</accession>
<evidence type="ECO:0000256" key="1">
    <source>
        <dbReference type="ARBA" id="ARBA00022605"/>
    </source>
</evidence>
<sequence>MTTPIRAILTDIEGTTSSIAFVAETLFPYARAHLPAFVAAHPERVAGLLAEVAAMEPGDPVATLLRWIDEDRKATPLKTLQGWIWAEGYATGAYQGHVYPDAAEALRAWKAAGLRLFVYSSGSVEAQELLFGHSDQGDLTPLFEGYFDTTSGGKREAGSYVRIAAAIGEEAGAVLFLSDVQAELDAAAAAGMRTVLVDRSGGAAGVGSFEEIGVR</sequence>
<keyword evidence="4" id="KW-0460">Magnesium</keyword>
<dbReference type="CDD" id="cd01629">
    <property type="entry name" value="HAD_EP"/>
    <property type="match status" value="1"/>
</dbReference>
<dbReference type="SFLD" id="SFLDG01129">
    <property type="entry name" value="C1.5:_HAD__Beta-PGM__Phosphata"/>
    <property type="match status" value="1"/>
</dbReference>
<dbReference type="Gene3D" id="3.40.50.1000">
    <property type="entry name" value="HAD superfamily/HAD-like"/>
    <property type="match status" value="1"/>
</dbReference>
<dbReference type="InterPro" id="IPR023214">
    <property type="entry name" value="HAD_sf"/>
</dbReference>
<dbReference type="KEGG" id="caul:KCG34_00250"/>
<keyword evidence="6" id="KW-1185">Reference proteome</keyword>
<dbReference type="GO" id="GO:0000287">
    <property type="term" value="F:magnesium ion binding"/>
    <property type="evidence" value="ECO:0007669"/>
    <property type="project" value="UniProtKB-UniRule"/>
</dbReference>
<dbReference type="RefSeq" id="WP_211938413.1">
    <property type="nucleotide sequence ID" value="NZ_CP073078.1"/>
</dbReference>
<dbReference type="Proteomes" id="UP000676409">
    <property type="component" value="Chromosome"/>
</dbReference>
<proteinExistence type="inferred from homology"/>
<evidence type="ECO:0000256" key="2">
    <source>
        <dbReference type="ARBA" id="ARBA00022801"/>
    </source>
</evidence>
<dbReference type="SFLD" id="SFLDF00044">
    <property type="entry name" value="enolase-phosphatase"/>
    <property type="match status" value="1"/>
</dbReference>
<dbReference type="Gene3D" id="1.10.720.60">
    <property type="match status" value="1"/>
</dbReference>
<dbReference type="InterPro" id="IPR023943">
    <property type="entry name" value="Enolase-ppase_E1"/>
</dbReference>
<reference evidence="5" key="1">
    <citation type="submission" date="2021-04" db="EMBL/GenBank/DDBJ databases">
        <title>The complete genome sequence of Caulobacter sp. S6.</title>
        <authorList>
            <person name="Tang Y."/>
            <person name="Ouyang W."/>
            <person name="Liu Q."/>
            <person name="Huang B."/>
            <person name="Guo Z."/>
            <person name="Lei P."/>
        </authorList>
    </citation>
    <scope>NUCLEOTIDE SEQUENCE</scope>
    <source>
        <strain evidence="5">S6</strain>
    </source>
</reference>
<dbReference type="EMBL" id="CP073078">
    <property type="protein sequence ID" value="QUD88362.1"/>
    <property type="molecule type" value="Genomic_DNA"/>
</dbReference>
<dbReference type="FunFam" id="3.40.50.1000:FF:000079">
    <property type="entry name" value="Enolase-phosphatase E1"/>
    <property type="match status" value="1"/>
</dbReference>
<keyword evidence="3 4" id="KW-0486">Methionine biosynthesis</keyword>
<dbReference type="HAMAP" id="MF_01681">
    <property type="entry name" value="Salvage_MtnC"/>
    <property type="match status" value="1"/>
</dbReference>
<comment type="pathway">
    <text evidence="4">Amino-acid biosynthesis; L-methionine biosynthesis via salvage pathway; L-methionine from S-methyl-5-thio-alpha-D-ribose 1-phosphate: step 3/6.</text>
</comment>
<comment type="function">
    <text evidence="4">Bifunctional enzyme that catalyzes the enolization of 2,3-diketo-5-methylthiopentyl-1-phosphate (DK-MTP-1-P) into the intermediate 2-hydroxy-3-keto-5-methylthiopentenyl-1-phosphate (HK-MTPenyl-1-P), which is then dephosphorylated to form the acireductone 1,2-dihydroxy-3-keto-5-methylthiopentene (DHK-MTPene).</text>
</comment>
<dbReference type="GO" id="GO:0043716">
    <property type="term" value="F:2-hydroxy-3-keto-5-methylthiopentenyl-1-phosphate phosphatase activity"/>
    <property type="evidence" value="ECO:0007669"/>
    <property type="project" value="UniProtKB-UniRule"/>
</dbReference>
<name>A0A975G0R7_9CAUL</name>
<comment type="catalytic activity">
    <reaction evidence="4">
        <text>5-methylsulfanyl-2,3-dioxopentyl phosphate + H2O = 1,2-dihydroxy-5-(methylsulfanyl)pent-1-en-3-one + phosphate</text>
        <dbReference type="Rhea" id="RHEA:21700"/>
        <dbReference type="ChEBI" id="CHEBI:15377"/>
        <dbReference type="ChEBI" id="CHEBI:43474"/>
        <dbReference type="ChEBI" id="CHEBI:49252"/>
        <dbReference type="ChEBI" id="CHEBI:58828"/>
        <dbReference type="EC" id="3.1.3.77"/>
    </reaction>
</comment>
<keyword evidence="2 4" id="KW-0378">Hydrolase</keyword>
<dbReference type="EC" id="3.1.3.77" evidence="4"/>
<comment type="cofactor">
    <cofactor evidence="4">
        <name>Mg(2+)</name>
        <dbReference type="ChEBI" id="CHEBI:18420"/>
    </cofactor>
    <text evidence="4">Binds 1 Mg(2+) ion per subunit.</text>
</comment>
<dbReference type="SUPFAM" id="SSF56784">
    <property type="entry name" value="HAD-like"/>
    <property type="match status" value="1"/>
</dbReference>
<organism evidence="5 6">
    <name type="scientific">Phenylobacterium montanum</name>
    <dbReference type="NCBI Taxonomy" id="2823693"/>
    <lineage>
        <taxon>Bacteria</taxon>
        <taxon>Pseudomonadati</taxon>
        <taxon>Pseudomonadota</taxon>
        <taxon>Alphaproteobacteria</taxon>
        <taxon>Caulobacterales</taxon>
        <taxon>Caulobacteraceae</taxon>
        <taxon>Phenylobacterium</taxon>
    </lineage>
</organism>
<evidence type="ECO:0000256" key="4">
    <source>
        <dbReference type="HAMAP-Rule" id="MF_01681"/>
    </source>
</evidence>
<evidence type="ECO:0000256" key="3">
    <source>
        <dbReference type="ARBA" id="ARBA00023167"/>
    </source>
</evidence>
<dbReference type="InterPro" id="IPR036412">
    <property type="entry name" value="HAD-like_sf"/>
</dbReference>
<dbReference type="PANTHER" id="PTHR20371">
    <property type="entry name" value="ENOLASE-PHOSPHATASE E1"/>
    <property type="match status" value="1"/>
</dbReference>
<dbReference type="SFLD" id="SFLDS00003">
    <property type="entry name" value="Haloacid_Dehalogenase"/>
    <property type="match status" value="1"/>
</dbReference>
<dbReference type="SFLD" id="SFLDG01133">
    <property type="entry name" value="C1.5.4:_Enolase-phosphatase_Li"/>
    <property type="match status" value="1"/>
</dbReference>
<evidence type="ECO:0000313" key="6">
    <source>
        <dbReference type="Proteomes" id="UP000676409"/>
    </source>
</evidence>
<dbReference type="GO" id="GO:0019509">
    <property type="term" value="P:L-methionine salvage from methylthioadenosine"/>
    <property type="evidence" value="ECO:0007669"/>
    <property type="project" value="UniProtKB-UniRule"/>
</dbReference>
<gene>
    <name evidence="4 5" type="primary">mtnC</name>
    <name evidence="5" type="ORF">KCG34_00250</name>
</gene>
<protein>
    <recommendedName>
        <fullName evidence="4">Enolase-phosphatase E1</fullName>
        <ecNumber evidence="4">3.1.3.77</ecNumber>
    </recommendedName>
    <alternativeName>
        <fullName evidence="4">2,3-diketo-5-methylthio-1-phosphopentane phosphatase</fullName>
    </alternativeName>
</protein>
<evidence type="ECO:0000313" key="5">
    <source>
        <dbReference type="EMBL" id="QUD88362.1"/>
    </source>
</evidence>
<dbReference type="Pfam" id="PF00702">
    <property type="entry name" value="Hydrolase"/>
    <property type="match status" value="1"/>
</dbReference>
<dbReference type="AlphaFoldDB" id="A0A975G0R7"/>
<keyword evidence="1 4" id="KW-0028">Amino-acid biosynthesis</keyword>
<dbReference type="NCBIfam" id="TIGR01691">
    <property type="entry name" value="enolase-ppase"/>
    <property type="match status" value="1"/>
</dbReference>
<keyword evidence="4" id="KW-0479">Metal-binding</keyword>
<comment type="subunit">
    <text evidence="4">Monomer.</text>
</comment>
<comment type="similarity">
    <text evidence="4">Belongs to the HAD-like hydrolase superfamily. MasA/MtnC family.</text>
</comment>
<dbReference type="PANTHER" id="PTHR20371:SF1">
    <property type="entry name" value="ENOLASE-PHOSPHATASE E1"/>
    <property type="match status" value="1"/>
</dbReference>